<dbReference type="Proteomes" id="UP000622797">
    <property type="component" value="Unassembled WGS sequence"/>
</dbReference>
<reference evidence="2" key="1">
    <citation type="journal article" date="2020" name="BMC Genomics">
        <title>Correction to: Identification and distribution of gene clusters required for synthesis of sphingolipid metabolism inhibitors in diverse species of the filamentous fungus Fusarium.</title>
        <authorList>
            <person name="Kim H.S."/>
            <person name="Lohmar J.M."/>
            <person name="Busman M."/>
            <person name="Brown D.W."/>
            <person name="Naumann T.A."/>
            <person name="Divon H.H."/>
            <person name="Lysoe E."/>
            <person name="Uhlig S."/>
            <person name="Proctor R.H."/>
        </authorList>
    </citation>
    <scope>NUCLEOTIDE SEQUENCE</scope>
    <source>
        <strain evidence="2">NRRL 20472</strain>
    </source>
</reference>
<dbReference type="AlphaFoldDB" id="A0A8H4TIP3"/>
<dbReference type="OrthoDB" id="2984728at2759"/>
<name>A0A8H4TIP3_9HYPO</name>
<evidence type="ECO:0000313" key="2">
    <source>
        <dbReference type="EMBL" id="KAF4958738.1"/>
    </source>
</evidence>
<organism evidence="2 3">
    <name type="scientific">Fusarium sarcochroum</name>
    <dbReference type="NCBI Taxonomy" id="1208366"/>
    <lineage>
        <taxon>Eukaryota</taxon>
        <taxon>Fungi</taxon>
        <taxon>Dikarya</taxon>
        <taxon>Ascomycota</taxon>
        <taxon>Pezizomycotina</taxon>
        <taxon>Sordariomycetes</taxon>
        <taxon>Hypocreomycetidae</taxon>
        <taxon>Hypocreales</taxon>
        <taxon>Nectriaceae</taxon>
        <taxon>Fusarium</taxon>
        <taxon>Fusarium lateritium species complex</taxon>
    </lineage>
</organism>
<feature type="compositionally biased region" description="Basic and acidic residues" evidence="1">
    <location>
        <begin position="1"/>
        <end position="13"/>
    </location>
</feature>
<evidence type="ECO:0000256" key="1">
    <source>
        <dbReference type="SAM" id="MobiDB-lite"/>
    </source>
</evidence>
<dbReference type="EMBL" id="JABEXW010000679">
    <property type="protein sequence ID" value="KAF4958738.1"/>
    <property type="molecule type" value="Genomic_DNA"/>
</dbReference>
<proteinExistence type="predicted"/>
<accession>A0A8H4TIP3</accession>
<comment type="caution">
    <text evidence="2">The sequence shown here is derived from an EMBL/GenBank/DDBJ whole genome shotgun (WGS) entry which is preliminary data.</text>
</comment>
<gene>
    <name evidence="2" type="ORF">FSARC_10929</name>
</gene>
<keyword evidence="3" id="KW-1185">Reference proteome</keyword>
<sequence>MHHLLSEREKNKAPETSTAKGSLSCIIPGKLIAAFLIDGTSYTYNMTINPVVRGFKSDPATLTYEDLNQLDFNRSHNGKIGPGAYKIQLDNGVVIEGDLEFPGLDVEFPVVVEGTGAWEVK</sequence>
<protein>
    <submittedName>
        <fullName evidence="2">Uncharacterized protein</fullName>
    </submittedName>
</protein>
<feature type="region of interest" description="Disordered" evidence="1">
    <location>
        <begin position="1"/>
        <end position="20"/>
    </location>
</feature>
<reference evidence="2" key="2">
    <citation type="submission" date="2020-05" db="EMBL/GenBank/DDBJ databases">
        <authorList>
            <person name="Kim H.-S."/>
            <person name="Proctor R.H."/>
            <person name="Brown D.W."/>
        </authorList>
    </citation>
    <scope>NUCLEOTIDE SEQUENCE</scope>
    <source>
        <strain evidence="2">NRRL 20472</strain>
    </source>
</reference>
<evidence type="ECO:0000313" key="3">
    <source>
        <dbReference type="Proteomes" id="UP000622797"/>
    </source>
</evidence>